<comment type="caution">
    <text evidence="2">The sequence shown here is derived from an EMBL/GenBank/DDBJ whole genome shotgun (WGS) entry which is preliminary data.</text>
</comment>
<name>A0A9W6IUR4_9HYPH</name>
<evidence type="ECO:0000313" key="3">
    <source>
        <dbReference type="Proteomes" id="UP001143400"/>
    </source>
</evidence>
<feature type="compositionally biased region" description="Basic and acidic residues" evidence="1">
    <location>
        <begin position="40"/>
        <end position="51"/>
    </location>
</feature>
<dbReference type="Proteomes" id="UP001143400">
    <property type="component" value="Unassembled WGS sequence"/>
</dbReference>
<gene>
    <name evidence="2" type="ORF">GCM10008170_29600</name>
</gene>
<reference evidence="2" key="1">
    <citation type="journal article" date="2014" name="Int. J. Syst. Evol. Microbiol.">
        <title>Complete genome sequence of Corynebacterium casei LMG S-19264T (=DSM 44701T), isolated from a smear-ripened cheese.</title>
        <authorList>
            <consortium name="US DOE Joint Genome Institute (JGI-PGF)"/>
            <person name="Walter F."/>
            <person name="Albersmeier A."/>
            <person name="Kalinowski J."/>
            <person name="Ruckert C."/>
        </authorList>
    </citation>
    <scope>NUCLEOTIDE SEQUENCE</scope>
    <source>
        <strain evidence="2">VKM B-1606</strain>
    </source>
</reference>
<dbReference type="EMBL" id="BSFF01000003">
    <property type="protein sequence ID" value="GLK56941.1"/>
    <property type="molecule type" value="Genomic_DNA"/>
</dbReference>
<accession>A0A9W6IUR4</accession>
<feature type="region of interest" description="Disordered" evidence="1">
    <location>
        <begin position="40"/>
        <end position="82"/>
    </location>
</feature>
<organism evidence="2 3">
    <name type="scientific">Methylopila capsulata</name>
    <dbReference type="NCBI Taxonomy" id="61654"/>
    <lineage>
        <taxon>Bacteria</taxon>
        <taxon>Pseudomonadati</taxon>
        <taxon>Pseudomonadota</taxon>
        <taxon>Alphaproteobacteria</taxon>
        <taxon>Hyphomicrobiales</taxon>
        <taxon>Methylopilaceae</taxon>
        <taxon>Methylopila</taxon>
    </lineage>
</organism>
<proteinExistence type="predicted"/>
<sequence>MFHATAAAKAVRMTAWIFTRATFAGAIRAGVRLSMDGRDMATSSRRDDVSHLLRGGPPLGSSEMLENRRRPPGDERTLPDPH</sequence>
<protein>
    <submittedName>
        <fullName evidence="2">Uncharacterized protein</fullName>
    </submittedName>
</protein>
<feature type="compositionally biased region" description="Basic and acidic residues" evidence="1">
    <location>
        <begin position="65"/>
        <end position="82"/>
    </location>
</feature>
<reference evidence="2" key="2">
    <citation type="submission" date="2023-01" db="EMBL/GenBank/DDBJ databases">
        <authorList>
            <person name="Sun Q."/>
            <person name="Evtushenko L."/>
        </authorList>
    </citation>
    <scope>NUCLEOTIDE SEQUENCE</scope>
    <source>
        <strain evidence="2">VKM B-1606</strain>
    </source>
</reference>
<evidence type="ECO:0000313" key="2">
    <source>
        <dbReference type="EMBL" id="GLK56941.1"/>
    </source>
</evidence>
<evidence type="ECO:0000256" key="1">
    <source>
        <dbReference type="SAM" id="MobiDB-lite"/>
    </source>
</evidence>
<dbReference type="AlphaFoldDB" id="A0A9W6IUR4"/>